<evidence type="ECO:0000256" key="1">
    <source>
        <dbReference type="ARBA" id="ARBA00004613"/>
    </source>
</evidence>
<reference evidence="5" key="1">
    <citation type="submission" date="2025-08" db="UniProtKB">
        <authorList>
            <consortium name="RefSeq"/>
        </authorList>
    </citation>
    <scope>IDENTIFICATION</scope>
</reference>
<name>A0AAJ6XS88_POPEU</name>
<evidence type="ECO:0000313" key="5">
    <source>
        <dbReference type="RefSeq" id="XP_011029378.1"/>
    </source>
</evidence>
<dbReference type="KEGG" id="peu:105129133"/>
<keyword evidence="2" id="KW-0964">Secreted</keyword>
<keyword evidence="4" id="KW-1185">Reference proteome</keyword>
<evidence type="ECO:0000313" key="4">
    <source>
        <dbReference type="Proteomes" id="UP000694918"/>
    </source>
</evidence>
<dbReference type="GeneID" id="105129133"/>
<dbReference type="RefSeq" id="XP_011029378.1">
    <property type="nucleotide sequence ID" value="XM_011031076.1"/>
</dbReference>
<dbReference type="AlphaFoldDB" id="A0AAJ6XS88"/>
<sequence>MAQNAVKKTNFTPPACARTRICALPVNSFEESGDAVAPSECDGKYHDNYTPVVALSTAWFRKKRCHTISTLMDMEVWKALGINDKDKEWEWEWLDMTWSDA</sequence>
<dbReference type="InterPro" id="IPR039271">
    <property type="entry name" value="Kiwellin-like"/>
</dbReference>
<organism evidence="4 5">
    <name type="scientific">Populus euphratica</name>
    <name type="common">Euphrates poplar</name>
    <dbReference type="NCBI Taxonomy" id="75702"/>
    <lineage>
        <taxon>Eukaryota</taxon>
        <taxon>Viridiplantae</taxon>
        <taxon>Streptophyta</taxon>
        <taxon>Embryophyta</taxon>
        <taxon>Tracheophyta</taxon>
        <taxon>Spermatophyta</taxon>
        <taxon>Magnoliopsida</taxon>
        <taxon>eudicotyledons</taxon>
        <taxon>Gunneridae</taxon>
        <taxon>Pentapetalae</taxon>
        <taxon>rosids</taxon>
        <taxon>fabids</taxon>
        <taxon>Malpighiales</taxon>
        <taxon>Salicaceae</taxon>
        <taxon>Saliceae</taxon>
        <taxon>Populus</taxon>
    </lineage>
</organism>
<proteinExistence type="predicted"/>
<evidence type="ECO:0000256" key="3">
    <source>
        <dbReference type="ARBA" id="ARBA00022729"/>
    </source>
</evidence>
<dbReference type="Pfam" id="PF24300">
    <property type="entry name" value="KWL1"/>
    <property type="match status" value="1"/>
</dbReference>
<comment type="subcellular location">
    <subcellularLocation>
        <location evidence="1">Secreted</location>
    </subcellularLocation>
</comment>
<dbReference type="PANTHER" id="PTHR33191">
    <property type="entry name" value="RIPENING-RELATED PROTEIN 2-RELATED"/>
    <property type="match status" value="1"/>
</dbReference>
<dbReference type="GO" id="GO:0005576">
    <property type="term" value="C:extracellular region"/>
    <property type="evidence" value="ECO:0007669"/>
    <property type="project" value="UniProtKB-SubCell"/>
</dbReference>
<gene>
    <name evidence="5" type="primary">LOC105129133</name>
</gene>
<evidence type="ECO:0000256" key="2">
    <source>
        <dbReference type="ARBA" id="ARBA00022525"/>
    </source>
</evidence>
<dbReference type="Proteomes" id="UP000694918">
    <property type="component" value="Unplaced"/>
</dbReference>
<dbReference type="PANTHER" id="PTHR33191:SF44">
    <property type="entry name" value="RIPENING-RELATED PROTEIN 1"/>
    <property type="match status" value="1"/>
</dbReference>
<protein>
    <submittedName>
        <fullName evidence="5">Ripening-related protein 6</fullName>
    </submittedName>
</protein>
<keyword evidence="3" id="KW-0732">Signal</keyword>
<accession>A0AAJ6XS88</accession>